<protein>
    <submittedName>
        <fullName evidence="2">Uncharacterized protein</fullName>
    </submittedName>
</protein>
<proteinExistence type="predicted"/>
<sequence length="205" mass="23467">MPFVMEKPQQNDFGTESVVFPPNTPLEFTLEKIEAGLYEPFKPDGSRDQPYPHFRFTYKDAEGDIYQTQPMRFPRAFQFNEKAGFWRHIGALFGRPLTEEDAGAVEIDLGPGFDTWEDVLSRDKMPNLFAKKDEVRPLQVRSIKVHGKELISSDSKVLLMFSTQKKKDKDGKPKRDSNGDEIEYSKLESVFPISSGESGKKKRPV</sequence>
<dbReference type="STRING" id="526227.Mesil_1190"/>
<feature type="region of interest" description="Disordered" evidence="1">
    <location>
        <begin position="162"/>
        <end position="183"/>
    </location>
</feature>
<feature type="compositionally biased region" description="Basic and acidic residues" evidence="1">
    <location>
        <begin position="165"/>
        <end position="183"/>
    </location>
</feature>
<dbReference type="eggNOG" id="ENOG502ZR69">
    <property type="taxonomic scope" value="Bacteria"/>
</dbReference>
<dbReference type="Proteomes" id="UP000001916">
    <property type="component" value="Chromosome"/>
</dbReference>
<reference evidence="2 3" key="1">
    <citation type="journal article" date="2010" name="Stand. Genomic Sci.">
        <title>Complete genome sequence of Meiothermus silvanus type strain (VI-R2).</title>
        <authorList>
            <person name="Sikorski J."/>
            <person name="Tindall B.J."/>
            <person name="Lowry S."/>
            <person name="Lucas S."/>
            <person name="Nolan M."/>
            <person name="Copeland A."/>
            <person name="Glavina Del Rio T."/>
            <person name="Tice H."/>
            <person name="Cheng J.F."/>
            <person name="Han C."/>
            <person name="Pitluck S."/>
            <person name="Liolios K."/>
            <person name="Ivanova N."/>
            <person name="Mavromatis K."/>
            <person name="Mikhailova N."/>
            <person name="Pati A."/>
            <person name="Goodwin L."/>
            <person name="Chen A."/>
            <person name="Palaniappan K."/>
            <person name="Land M."/>
            <person name="Hauser L."/>
            <person name="Chang Y.J."/>
            <person name="Jeffries C.D."/>
            <person name="Rohde M."/>
            <person name="Goker M."/>
            <person name="Woyke T."/>
            <person name="Bristow J."/>
            <person name="Eisen J.A."/>
            <person name="Markowitz V."/>
            <person name="Hugenholtz P."/>
            <person name="Kyrpides N.C."/>
            <person name="Klenk H.P."/>
            <person name="Lapidus A."/>
        </authorList>
    </citation>
    <scope>NUCLEOTIDE SEQUENCE [LARGE SCALE GENOMIC DNA]</scope>
    <source>
        <strain evidence="3">ATCC 700542 / DSM 9946 / VI-R2</strain>
    </source>
</reference>
<dbReference type="HOGENOM" id="CLU_1281449_0_0_0"/>
<accession>D7BDT7</accession>
<dbReference type="EMBL" id="CP002042">
    <property type="protein sequence ID" value="ADH63088.1"/>
    <property type="molecule type" value="Genomic_DNA"/>
</dbReference>
<gene>
    <name evidence="2" type="ordered locus">Mesil_1190</name>
</gene>
<dbReference type="KEGG" id="msv:Mesil_1190"/>
<evidence type="ECO:0000256" key="1">
    <source>
        <dbReference type="SAM" id="MobiDB-lite"/>
    </source>
</evidence>
<organism evidence="2 3">
    <name type="scientific">Allomeiothermus silvanus (strain ATCC 700542 / DSM 9946 / NBRC 106475 / NCIMB 13440 / VI-R2)</name>
    <name type="common">Thermus silvanus</name>
    <dbReference type="NCBI Taxonomy" id="526227"/>
    <lineage>
        <taxon>Bacteria</taxon>
        <taxon>Thermotogati</taxon>
        <taxon>Deinococcota</taxon>
        <taxon>Deinococci</taxon>
        <taxon>Thermales</taxon>
        <taxon>Thermaceae</taxon>
        <taxon>Allomeiothermus</taxon>
    </lineage>
</organism>
<dbReference type="AlphaFoldDB" id="D7BDT7"/>
<keyword evidence="3" id="KW-1185">Reference proteome</keyword>
<evidence type="ECO:0000313" key="2">
    <source>
        <dbReference type="EMBL" id="ADH63088.1"/>
    </source>
</evidence>
<name>D7BDT7_ALLS1</name>
<evidence type="ECO:0000313" key="3">
    <source>
        <dbReference type="Proteomes" id="UP000001916"/>
    </source>
</evidence>